<dbReference type="KEGG" id="acy:Anacy_2109"/>
<dbReference type="HOGENOM" id="CLU_1912665_0_0_3"/>
<gene>
    <name evidence="1" type="ordered locus">Anacy_2109</name>
</gene>
<dbReference type="AlphaFoldDB" id="K9ZFR4"/>
<accession>K9ZFR4</accession>
<dbReference type="Proteomes" id="UP000010474">
    <property type="component" value="Chromosome"/>
</dbReference>
<organism evidence="1 2">
    <name type="scientific">Anabaena cylindrica (strain ATCC 27899 / PCC 7122)</name>
    <dbReference type="NCBI Taxonomy" id="272123"/>
    <lineage>
        <taxon>Bacteria</taxon>
        <taxon>Bacillati</taxon>
        <taxon>Cyanobacteriota</taxon>
        <taxon>Cyanophyceae</taxon>
        <taxon>Nostocales</taxon>
        <taxon>Nostocaceae</taxon>
        <taxon>Anabaena</taxon>
    </lineage>
</organism>
<dbReference type="EMBL" id="CP003659">
    <property type="protein sequence ID" value="AFZ57584.1"/>
    <property type="molecule type" value="Genomic_DNA"/>
</dbReference>
<dbReference type="PATRIC" id="fig|272123.3.peg.2294"/>
<evidence type="ECO:0000313" key="1">
    <source>
        <dbReference type="EMBL" id="AFZ57584.1"/>
    </source>
</evidence>
<proteinExistence type="predicted"/>
<protein>
    <submittedName>
        <fullName evidence="1">Uncharacterized protein</fullName>
    </submittedName>
</protein>
<dbReference type="RefSeq" id="WP_015214230.1">
    <property type="nucleotide sequence ID" value="NC_019771.1"/>
</dbReference>
<reference evidence="2" key="1">
    <citation type="journal article" date="2013" name="Proc. Natl. Acad. Sci. U.S.A.">
        <title>Improving the coverage of the cyanobacterial phylum using diversity-driven genome sequencing.</title>
        <authorList>
            <person name="Shih P.M."/>
            <person name="Wu D."/>
            <person name="Latifi A."/>
            <person name="Axen S.D."/>
            <person name="Fewer D.P."/>
            <person name="Talla E."/>
            <person name="Calteau A."/>
            <person name="Cai F."/>
            <person name="Tandeau de Marsac N."/>
            <person name="Rippka R."/>
            <person name="Herdman M."/>
            <person name="Sivonen K."/>
            <person name="Coursin T."/>
            <person name="Laurent T."/>
            <person name="Goodwin L."/>
            <person name="Nolan M."/>
            <person name="Davenport K.W."/>
            <person name="Han C.S."/>
            <person name="Rubin E.M."/>
            <person name="Eisen J.A."/>
            <person name="Woyke T."/>
            <person name="Gugger M."/>
            <person name="Kerfeld C.A."/>
        </authorList>
    </citation>
    <scope>NUCLEOTIDE SEQUENCE [LARGE SCALE GENOMIC DNA]</scope>
    <source>
        <strain evidence="2">ATCC 27899 / PCC 7122</strain>
    </source>
</reference>
<name>K9ZFR4_ANACC</name>
<evidence type="ECO:0000313" key="2">
    <source>
        <dbReference type="Proteomes" id="UP000010474"/>
    </source>
</evidence>
<keyword evidence="2" id="KW-1185">Reference proteome</keyword>
<sequence>MRKKYIAQTSQFDIYKKLYAMGYSSEQIKKSIINLLSPYIESREKLEQYAMTALALEAININIISSQSEWKDIFNFVLASYNKAREIDKHNTFAVIAYWNYDITVGQSNYSNQVKLEVGKQDRLLHLFYGEN</sequence>